<evidence type="ECO:0000313" key="2">
    <source>
        <dbReference type="Proteomes" id="UP000263642"/>
    </source>
</evidence>
<dbReference type="EMBL" id="DQAY01000073">
    <property type="protein sequence ID" value="HCO23866.1"/>
    <property type="molecule type" value="Genomic_DNA"/>
</dbReference>
<dbReference type="AlphaFoldDB" id="A0A3D3R5J5"/>
<reference evidence="1 2" key="1">
    <citation type="journal article" date="2018" name="Nat. Biotechnol.">
        <title>A standardized bacterial taxonomy based on genome phylogeny substantially revises the tree of life.</title>
        <authorList>
            <person name="Parks D.H."/>
            <person name="Chuvochina M."/>
            <person name="Waite D.W."/>
            <person name="Rinke C."/>
            <person name="Skarshewski A."/>
            <person name="Chaumeil P.A."/>
            <person name="Hugenholtz P."/>
        </authorList>
    </citation>
    <scope>NUCLEOTIDE SEQUENCE [LARGE SCALE GENOMIC DNA]</scope>
    <source>
        <strain evidence="1">UBA9375</strain>
    </source>
</reference>
<comment type="caution">
    <text evidence="1">The sequence shown here is derived from an EMBL/GenBank/DDBJ whole genome shotgun (WGS) entry which is preliminary data.</text>
</comment>
<name>A0A3D3R5J5_9PLAN</name>
<dbReference type="Proteomes" id="UP000263642">
    <property type="component" value="Unassembled WGS sequence"/>
</dbReference>
<sequence>MVESDSIEKIAHRIDGYDRGIYTLLEVGTMILESITPQNVADIYPTLPDEFQQYIKTVVKSEPKTDAEWDTTEYIHINPGCEPPVKTPDEEQAEMQEWKGNHRLRIEALRDFLDKD</sequence>
<accession>A0A3D3R5J5</accession>
<protein>
    <submittedName>
        <fullName evidence="1">Uncharacterized protein</fullName>
    </submittedName>
</protein>
<proteinExistence type="predicted"/>
<organism evidence="1 2">
    <name type="scientific">Gimesia maris</name>
    <dbReference type="NCBI Taxonomy" id="122"/>
    <lineage>
        <taxon>Bacteria</taxon>
        <taxon>Pseudomonadati</taxon>
        <taxon>Planctomycetota</taxon>
        <taxon>Planctomycetia</taxon>
        <taxon>Planctomycetales</taxon>
        <taxon>Planctomycetaceae</taxon>
        <taxon>Gimesia</taxon>
    </lineage>
</organism>
<gene>
    <name evidence="1" type="ORF">DIT97_12740</name>
</gene>
<evidence type="ECO:0000313" key="1">
    <source>
        <dbReference type="EMBL" id="HCO23866.1"/>
    </source>
</evidence>